<reference evidence="2" key="1">
    <citation type="journal article" date="2019" name="Int. J. Syst. Evol. Microbiol.">
        <title>The Global Catalogue of Microorganisms (GCM) 10K type strain sequencing project: providing services to taxonomists for standard genome sequencing and annotation.</title>
        <authorList>
            <consortium name="The Broad Institute Genomics Platform"/>
            <consortium name="The Broad Institute Genome Sequencing Center for Infectious Disease"/>
            <person name="Wu L."/>
            <person name="Ma J."/>
        </authorList>
    </citation>
    <scope>NUCLEOTIDE SEQUENCE [LARGE SCALE GENOMIC DNA]</scope>
    <source>
        <strain evidence="2">JCM 16929</strain>
    </source>
</reference>
<name>A0ABP6ZN23_9ACTN</name>
<dbReference type="EMBL" id="BAABAB010000009">
    <property type="protein sequence ID" value="GAA3613010.1"/>
    <property type="molecule type" value="Genomic_DNA"/>
</dbReference>
<evidence type="ECO:0000313" key="1">
    <source>
        <dbReference type="EMBL" id="GAA3613010.1"/>
    </source>
</evidence>
<proteinExistence type="predicted"/>
<accession>A0ABP6ZN23</accession>
<dbReference type="Proteomes" id="UP001501490">
    <property type="component" value="Unassembled WGS sequence"/>
</dbReference>
<evidence type="ECO:0000313" key="2">
    <source>
        <dbReference type="Proteomes" id="UP001501490"/>
    </source>
</evidence>
<dbReference type="RefSeq" id="WP_344802682.1">
    <property type="nucleotide sequence ID" value="NZ_BAABAB010000009.1"/>
</dbReference>
<sequence>MPTGSTDTASGPIAAILDFEGAADEDYRRLSDRMHAACRSRRLKGCLFHWVKSYPDGFRVIEFWSGRDPFEWFLVHEFRPLLAELGLVEPLLTIEPVPEDAVFGTDDDFDDDLPDENEL</sequence>
<comment type="caution">
    <text evidence="1">The sequence shown here is derived from an EMBL/GenBank/DDBJ whole genome shotgun (WGS) entry which is preliminary data.</text>
</comment>
<evidence type="ECO:0008006" key="3">
    <source>
        <dbReference type="Google" id="ProtNLM"/>
    </source>
</evidence>
<protein>
    <recommendedName>
        <fullName evidence="3">ABM domain-containing protein</fullName>
    </recommendedName>
</protein>
<gene>
    <name evidence="1" type="ORF">GCM10022236_13500</name>
</gene>
<keyword evidence="2" id="KW-1185">Reference proteome</keyword>
<organism evidence="1 2">
    <name type="scientific">Microlunatus ginsengisoli</name>
    <dbReference type="NCBI Taxonomy" id="363863"/>
    <lineage>
        <taxon>Bacteria</taxon>
        <taxon>Bacillati</taxon>
        <taxon>Actinomycetota</taxon>
        <taxon>Actinomycetes</taxon>
        <taxon>Propionibacteriales</taxon>
        <taxon>Propionibacteriaceae</taxon>
        <taxon>Microlunatus</taxon>
    </lineage>
</organism>